<name>A0ABR3PZC4_9TREE</name>
<reference evidence="1 2" key="1">
    <citation type="submission" date="2023-08" db="EMBL/GenBank/DDBJ databases">
        <title>Annotated Genome Sequence of Vanrija albida AlHP1.</title>
        <authorList>
            <person name="Herzog R."/>
        </authorList>
    </citation>
    <scope>NUCLEOTIDE SEQUENCE [LARGE SCALE GENOMIC DNA]</scope>
    <source>
        <strain evidence="1 2">AlHP1</strain>
    </source>
</reference>
<dbReference type="EMBL" id="JBBXJM010000005">
    <property type="protein sequence ID" value="KAL1407831.1"/>
    <property type="molecule type" value="Genomic_DNA"/>
</dbReference>
<accession>A0ABR3PZC4</accession>
<protein>
    <submittedName>
        <fullName evidence="1">Uncharacterized protein</fullName>
    </submittedName>
</protein>
<evidence type="ECO:0000313" key="1">
    <source>
        <dbReference type="EMBL" id="KAL1407831.1"/>
    </source>
</evidence>
<evidence type="ECO:0000313" key="2">
    <source>
        <dbReference type="Proteomes" id="UP001565368"/>
    </source>
</evidence>
<dbReference type="RefSeq" id="XP_069207775.1">
    <property type="nucleotide sequence ID" value="XM_069355704.1"/>
</dbReference>
<dbReference type="Proteomes" id="UP001565368">
    <property type="component" value="Unassembled WGS sequence"/>
</dbReference>
<gene>
    <name evidence="1" type="ORF">Q8F55_007267</name>
</gene>
<proteinExistence type="predicted"/>
<comment type="caution">
    <text evidence="1">The sequence shown here is derived from an EMBL/GenBank/DDBJ whole genome shotgun (WGS) entry which is preliminary data.</text>
</comment>
<keyword evidence="2" id="KW-1185">Reference proteome</keyword>
<dbReference type="GeneID" id="95988310"/>
<sequence>MSAVLTLSRRNLTDGLFCASLDTVAMSACCNSSQTYHDEVPKQGNRYTFTGSGDIVGVCYYPWSANKHTRDLVACLVQTFNLSDPAALIPGNNNWAAVALVAVLASTVMAL</sequence>
<organism evidence="1 2">
    <name type="scientific">Vanrija albida</name>
    <dbReference type="NCBI Taxonomy" id="181172"/>
    <lineage>
        <taxon>Eukaryota</taxon>
        <taxon>Fungi</taxon>
        <taxon>Dikarya</taxon>
        <taxon>Basidiomycota</taxon>
        <taxon>Agaricomycotina</taxon>
        <taxon>Tremellomycetes</taxon>
        <taxon>Trichosporonales</taxon>
        <taxon>Trichosporonaceae</taxon>
        <taxon>Vanrija</taxon>
    </lineage>
</organism>